<evidence type="ECO:0000256" key="2">
    <source>
        <dbReference type="ARBA" id="ARBA00023136"/>
    </source>
</evidence>
<keyword evidence="3" id="KW-1015">Disulfide bond</keyword>
<proteinExistence type="predicted"/>
<dbReference type="InterPro" id="IPR051275">
    <property type="entry name" value="Cell_adhesion_signaling"/>
</dbReference>
<gene>
    <name evidence="7" type="ORF">PLOB_00018211</name>
</gene>
<organism evidence="7 8">
    <name type="scientific">Porites lobata</name>
    <dbReference type="NCBI Taxonomy" id="104759"/>
    <lineage>
        <taxon>Eukaryota</taxon>
        <taxon>Metazoa</taxon>
        <taxon>Cnidaria</taxon>
        <taxon>Anthozoa</taxon>
        <taxon>Hexacorallia</taxon>
        <taxon>Scleractinia</taxon>
        <taxon>Fungiina</taxon>
        <taxon>Poritidae</taxon>
        <taxon>Porites</taxon>
    </lineage>
</organism>
<feature type="domain" description="Ig-like" evidence="6">
    <location>
        <begin position="208"/>
        <end position="288"/>
    </location>
</feature>
<dbReference type="SMART" id="SM00408">
    <property type="entry name" value="IGc2"/>
    <property type="match status" value="5"/>
</dbReference>
<dbReference type="EMBL" id="CALNXK010000213">
    <property type="protein sequence ID" value="CAH3176505.1"/>
    <property type="molecule type" value="Genomic_DNA"/>
</dbReference>
<dbReference type="PROSITE" id="PS50835">
    <property type="entry name" value="IG_LIKE"/>
    <property type="match status" value="4"/>
</dbReference>
<keyword evidence="8" id="KW-1185">Reference proteome</keyword>
<feature type="domain" description="Ig-like" evidence="6">
    <location>
        <begin position="461"/>
        <end position="535"/>
    </location>
</feature>
<accession>A0ABN8RF82</accession>
<protein>
    <recommendedName>
        <fullName evidence="6">Ig-like domain-containing protein</fullName>
    </recommendedName>
</protein>
<evidence type="ECO:0000256" key="1">
    <source>
        <dbReference type="ARBA" id="ARBA00004479"/>
    </source>
</evidence>
<dbReference type="PANTHER" id="PTHR11640:SF31">
    <property type="entry name" value="IRREGULAR CHIASM C-ROUGHEST PROTEIN-RELATED"/>
    <property type="match status" value="1"/>
</dbReference>
<keyword evidence="4" id="KW-0325">Glycoprotein</keyword>
<dbReference type="InterPro" id="IPR013783">
    <property type="entry name" value="Ig-like_fold"/>
</dbReference>
<dbReference type="Gene3D" id="2.60.40.10">
    <property type="entry name" value="Immunoglobulins"/>
    <property type="match status" value="7"/>
</dbReference>
<evidence type="ECO:0000313" key="7">
    <source>
        <dbReference type="EMBL" id="CAH3176505.1"/>
    </source>
</evidence>
<dbReference type="InterPro" id="IPR036179">
    <property type="entry name" value="Ig-like_dom_sf"/>
</dbReference>
<dbReference type="SUPFAM" id="SSF48726">
    <property type="entry name" value="Immunoglobulin"/>
    <property type="match status" value="7"/>
</dbReference>
<evidence type="ECO:0000313" key="8">
    <source>
        <dbReference type="Proteomes" id="UP001159405"/>
    </source>
</evidence>
<keyword evidence="5" id="KW-0393">Immunoglobulin domain</keyword>
<reference evidence="7 8" key="1">
    <citation type="submission" date="2022-05" db="EMBL/GenBank/DDBJ databases">
        <authorList>
            <consortium name="Genoscope - CEA"/>
            <person name="William W."/>
        </authorList>
    </citation>
    <scope>NUCLEOTIDE SEQUENCE [LARGE SCALE GENOMIC DNA]</scope>
</reference>
<evidence type="ECO:0000256" key="4">
    <source>
        <dbReference type="ARBA" id="ARBA00023180"/>
    </source>
</evidence>
<dbReference type="Proteomes" id="UP001159405">
    <property type="component" value="Unassembled WGS sequence"/>
</dbReference>
<evidence type="ECO:0000256" key="5">
    <source>
        <dbReference type="ARBA" id="ARBA00023319"/>
    </source>
</evidence>
<dbReference type="Pfam" id="PF13927">
    <property type="entry name" value="Ig_3"/>
    <property type="match status" value="4"/>
</dbReference>
<dbReference type="Pfam" id="PF13895">
    <property type="entry name" value="Ig_2"/>
    <property type="match status" value="1"/>
</dbReference>
<keyword evidence="2" id="KW-0472">Membrane</keyword>
<feature type="domain" description="Ig-like" evidence="6">
    <location>
        <begin position="378"/>
        <end position="458"/>
    </location>
</feature>
<dbReference type="PANTHER" id="PTHR11640">
    <property type="entry name" value="NEPHRIN"/>
    <property type="match status" value="1"/>
</dbReference>
<evidence type="ECO:0000259" key="6">
    <source>
        <dbReference type="PROSITE" id="PS50835"/>
    </source>
</evidence>
<evidence type="ECO:0000256" key="3">
    <source>
        <dbReference type="ARBA" id="ARBA00023157"/>
    </source>
</evidence>
<comment type="caution">
    <text evidence="7">The sequence shown here is derived from an EMBL/GenBank/DDBJ whole genome shotgun (WGS) entry which is preliminary data.</text>
</comment>
<dbReference type="SMART" id="SM00409">
    <property type="entry name" value="IG"/>
    <property type="match status" value="7"/>
</dbReference>
<feature type="domain" description="Ig-like" evidence="6">
    <location>
        <begin position="51"/>
        <end position="118"/>
    </location>
</feature>
<dbReference type="InterPro" id="IPR007110">
    <property type="entry name" value="Ig-like_dom"/>
</dbReference>
<dbReference type="InterPro" id="IPR003598">
    <property type="entry name" value="Ig_sub2"/>
</dbReference>
<sequence length="644" mass="70293">MWIKKISKGGKHVYSCIALHAVGNVTSLNNVTLTVNVSASVNQIENKTFVEGDSVFLYCNATGFPAPFVVWSKTGGGVISQDRWLNITNITKADRGQYQCFANNTCGSDVKVTSINVQFKPENVNLTANVTTKETCLGWIVKFTCTADANPAVDKYSLYENDTIVDMDVSGVWIRPLNKSNHVVYRCEANNSLGNKKSNSILFIVGVPASVNQIGNETVVEGDSVSLNCKAMGSSAPFVAWSKVGVGVVSLDRWLNITNITKEDRGQYKCFANNTCGSDVSFTSINVQYTPKNTLLTANVTSNETCLGWIVKFTCIADANPVVNKYYLYEDDTIVDMDVSGVWIRPLNKSRHVIYRCEANNSLGSGISNSITLIVGVPAFVNQIDNETVVEGESASLKCNAMGFPAPVVAWSKIGVGVIGQDRWLNITSITKADMGHYQCFANNTCGIDVKVTSIKVQYPPNITDISANMTVNQSDSVNLTCRAVGNPKPAIRWSKDGKIINSSFTVSGKSDEGLYVCNASNGIGNVSIKSVFITVEYFGPFNTALTKSVNTVRLNTTFNLNCSAQANPPASYRFYRGQESLGNISVGNTFETSVVERTSHVNYSCTPFNHFGDGQRVMIQVEVYCKYSSYFVCLFERSHVRGQ</sequence>
<name>A0ABN8RF82_9CNID</name>
<comment type="subcellular location">
    <subcellularLocation>
        <location evidence="1">Membrane</location>
        <topology evidence="1">Single-pass type I membrane protein</topology>
    </subcellularLocation>
</comment>
<dbReference type="InterPro" id="IPR003599">
    <property type="entry name" value="Ig_sub"/>
</dbReference>